<evidence type="ECO:0000256" key="3">
    <source>
        <dbReference type="ARBA" id="ARBA00010609"/>
    </source>
</evidence>
<evidence type="ECO:0000259" key="14">
    <source>
        <dbReference type="Pfam" id="PF00394"/>
    </source>
</evidence>
<feature type="domain" description="Plastocyanin-like" evidence="15">
    <location>
        <begin position="417"/>
        <end position="549"/>
    </location>
</feature>
<dbReference type="Pfam" id="PF00394">
    <property type="entry name" value="Cu-oxidase"/>
    <property type="match status" value="1"/>
</dbReference>
<evidence type="ECO:0000256" key="12">
    <source>
        <dbReference type="ARBA" id="ARBA00023185"/>
    </source>
</evidence>
<dbReference type="InterPro" id="IPR011707">
    <property type="entry name" value="Cu-oxidase-like_N"/>
</dbReference>
<dbReference type="AlphaFoldDB" id="A0ABD3DAT2"/>
<dbReference type="SUPFAM" id="SSF49503">
    <property type="entry name" value="Cupredoxins"/>
    <property type="match status" value="3"/>
</dbReference>
<feature type="chain" id="PRO_5044530273" description="Laccase" evidence="13">
    <location>
        <begin position="18"/>
        <end position="566"/>
    </location>
</feature>
<proteinExistence type="inferred from homology"/>
<comment type="subcellular location">
    <subcellularLocation>
        <location evidence="2 13">Secreted</location>
        <location evidence="2 13">Extracellular space</location>
        <location evidence="2 13">Apoplast</location>
    </subcellularLocation>
</comment>
<dbReference type="NCBIfam" id="TIGR03389">
    <property type="entry name" value="laccase"/>
    <property type="match status" value="1"/>
</dbReference>
<protein>
    <recommendedName>
        <fullName evidence="4 13">Laccase</fullName>
        <ecNumber evidence="4 13">1.10.3.2</ecNumber>
    </recommendedName>
    <alternativeName>
        <fullName evidence="13">Benzenediol:oxygen oxidoreductase</fullName>
    </alternativeName>
    <alternativeName>
        <fullName evidence="13">Diphenol oxidase</fullName>
    </alternativeName>
    <alternativeName>
        <fullName evidence="13">Urishiol oxidase</fullName>
    </alternativeName>
</protein>
<dbReference type="EC" id="1.10.3.2" evidence="4 13"/>
<evidence type="ECO:0000256" key="4">
    <source>
        <dbReference type="ARBA" id="ARBA00012297"/>
    </source>
</evidence>
<keyword evidence="9 13" id="KW-0560">Oxidoreductase</keyword>
<comment type="function">
    <text evidence="13">Lignin degradation and detoxification of lignin-derived products.</text>
</comment>
<evidence type="ECO:0000313" key="18">
    <source>
        <dbReference type="Proteomes" id="UP001632038"/>
    </source>
</evidence>
<keyword evidence="8 13" id="KW-0677">Repeat</keyword>
<dbReference type="Pfam" id="PF07731">
    <property type="entry name" value="Cu-oxidase_2"/>
    <property type="match status" value="1"/>
</dbReference>
<dbReference type="Pfam" id="PF07732">
    <property type="entry name" value="Cu-oxidase_3"/>
    <property type="match status" value="1"/>
</dbReference>
<dbReference type="GO" id="GO:0052716">
    <property type="term" value="F:hydroquinone:oxygen oxidoreductase activity"/>
    <property type="evidence" value="ECO:0007669"/>
    <property type="project" value="UniProtKB-EC"/>
</dbReference>
<dbReference type="CDD" id="cd13875">
    <property type="entry name" value="CuRO_2_LCC_plant"/>
    <property type="match status" value="1"/>
</dbReference>
<keyword evidence="7 13" id="KW-0479">Metal-binding</keyword>
<dbReference type="PANTHER" id="PTHR11709:SF520">
    <property type="entry name" value="LACCASE"/>
    <property type="match status" value="1"/>
</dbReference>
<keyword evidence="6 13" id="KW-0964">Secreted</keyword>
<keyword evidence="5 13" id="KW-0052">Apoplast</keyword>
<dbReference type="CDD" id="cd13897">
    <property type="entry name" value="CuRO_3_LCC_plant"/>
    <property type="match status" value="1"/>
</dbReference>
<dbReference type="CDD" id="cd13849">
    <property type="entry name" value="CuRO_1_LCC_plant"/>
    <property type="match status" value="1"/>
</dbReference>
<keyword evidence="10 13" id="KW-0186">Copper</keyword>
<evidence type="ECO:0000256" key="5">
    <source>
        <dbReference type="ARBA" id="ARBA00022523"/>
    </source>
</evidence>
<accession>A0ABD3DAT2</accession>
<keyword evidence="12 13" id="KW-0439">Lignin degradation</keyword>
<dbReference type="GO" id="GO:0046274">
    <property type="term" value="P:lignin catabolic process"/>
    <property type="evidence" value="ECO:0007669"/>
    <property type="project" value="UniProtKB-KW"/>
</dbReference>
<dbReference type="InterPro" id="IPR002355">
    <property type="entry name" value="Cu_oxidase_Cu_BS"/>
</dbReference>
<evidence type="ECO:0000256" key="6">
    <source>
        <dbReference type="ARBA" id="ARBA00022525"/>
    </source>
</evidence>
<evidence type="ECO:0000256" key="11">
    <source>
        <dbReference type="ARBA" id="ARBA00023180"/>
    </source>
</evidence>
<feature type="domain" description="Plastocyanin-like" evidence="16">
    <location>
        <begin position="33"/>
        <end position="145"/>
    </location>
</feature>
<dbReference type="Proteomes" id="UP001632038">
    <property type="component" value="Unassembled WGS sequence"/>
</dbReference>
<sequence>MFLKLIHILLIIIFANSLCIEANYPRRYTFVVKEACYERLCEKKTILTVNGKFPGPTIEVHKGETIFVDVYNKGQENITLHWHGVKQPRNPWTDGPAYITQCPIQPGKSFSQQVIFSKEEGTLWWHAHSDWSRATVHGAIIVYPAPGTPYPFPKPDGEVPIILGEWWKQDIMKVLEDFVASGGQPMDSDAYTINGQPGDLYPCSNRDTFKMNVKQGKTYLLRIVNADMNEILFFGIAKHNLTVVGTDGSYSKPLTRDYIVISPGQTMDCLLQANQAQDQYYMAAKPYLNGIGISFDNTTTTAILSYSGCYTPSPQPLDLPILPDFNDTNAALNFTFSIRSLNSELHPCAVPKEINERIVSTISVNTFPCPPSQTCQGPNGSRLAASMNNISFAPPSIDILEAYFYHIPDVFGDQFPSFPPVMFNYTANVIPIGLQTPIRGTQVKLVRYGCNIEIVLQGTNLVAGIDHPMHLHGFTFFIVGWGLGNFDVARDPLNYNLDDPQQRNTVIVPRNGWAAIRFNADNPGVWFMHCHFERHQTWGMETVFIVRSGSGKTERVLPPPHDMPPC</sequence>
<comment type="catalytic activity">
    <reaction evidence="1 13">
        <text>4 hydroquinone + O2 = 4 benzosemiquinone + 2 H2O</text>
        <dbReference type="Rhea" id="RHEA:11276"/>
        <dbReference type="ChEBI" id="CHEBI:15377"/>
        <dbReference type="ChEBI" id="CHEBI:15379"/>
        <dbReference type="ChEBI" id="CHEBI:17594"/>
        <dbReference type="ChEBI" id="CHEBI:17977"/>
        <dbReference type="EC" id="1.10.3.2"/>
    </reaction>
</comment>
<dbReference type="InterPro" id="IPR033138">
    <property type="entry name" value="Cu_oxidase_CS"/>
</dbReference>
<dbReference type="InterPro" id="IPR008972">
    <property type="entry name" value="Cupredoxin"/>
</dbReference>
<dbReference type="InterPro" id="IPR045087">
    <property type="entry name" value="Cu-oxidase_fam"/>
</dbReference>
<evidence type="ECO:0000256" key="10">
    <source>
        <dbReference type="ARBA" id="ARBA00023008"/>
    </source>
</evidence>
<dbReference type="PANTHER" id="PTHR11709">
    <property type="entry name" value="MULTI-COPPER OXIDASE"/>
    <property type="match status" value="1"/>
</dbReference>
<keyword evidence="13" id="KW-0732">Signal</keyword>
<comment type="cofactor">
    <cofactor evidence="13">
        <name>Cu cation</name>
        <dbReference type="ChEBI" id="CHEBI:23378"/>
    </cofactor>
    <text evidence="13">Binds 4 Cu cations per monomer.</text>
</comment>
<dbReference type="FunFam" id="2.60.40.420:FF:000049">
    <property type="entry name" value="Laccase"/>
    <property type="match status" value="1"/>
</dbReference>
<gene>
    <name evidence="17" type="ORF">CASFOL_017165</name>
</gene>
<evidence type="ECO:0000256" key="13">
    <source>
        <dbReference type="RuleBase" id="RU361119"/>
    </source>
</evidence>
<dbReference type="InterPro" id="IPR011706">
    <property type="entry name" value="Cu-oxidase_C"/>
</dbReference>
<keyword evidence="11" id="KW-0325">Glycoprotein</keyword>
<evidence type="ECO:0000256" key="8">
    <source>
        <dbReference type="ARBA" id="ARBA00022737"/>
    </source>
</evidence>
<organism evidence="17 18">
    <name type="scientific">Castilleja foliolosa</name>
    <dbReference type="NCBI Taxonomy" id="1961234"/>
    <lineage>
        <taxon>Eukaryota</taxon>
        <taxon>Viridiplantae</taxon>
        <taxon>Streptophyta</taxon>
        <taxon>Embryophyta</taxon>
        <taxon>Tracheophyta</taxon>
        <taxon>Spermatophyta</taxon>
        <taxon>Magnoliopsida</taxon>
        <taxon>eudicotyledons</taxon>
        <taxon>Gunneridae</taxon>
        <taxon>Pentapetalae</taxon>
        <taxon>asterids</taxon>
        <taxon>lamiids</taxon>
        <taxon>Lamiales</taxon>
        <taxon>Orobanchaceae</taxon>
        <taxon>Pedicularideae</taxon>
        <taxon>Castillejinae</taxon>
        <taxon>Castilleja</taxon>
    </lineage>
</organism>
<evidence type="ECO:0000256" key="7">
    <source>
        <dbReference type="ARBA" id="ARBA00022723"/>
    </source>
</evidence>
<reference evidence="18" key="1">
    <citation type="journal article" date="2024" name="IScience">
        <title>Strigolactones Initiate the Formation of Haustorium-like Structures in Castilleja.</title>
        <authorList>
            <person name="Buerger M."/>
            <person name="Peterson D."/>
            <person name="Chory J."/>
        </authorList>
    </citation>
    <scope>NUCLEOTIDE SEQUENCE [LARGE SCALE GENOMIC DNA]</scope>
</reference>
<comment type="similarity">
    <text evidence="3 13">Belongs to the multicopper oxidase family.</text>
</comment>
<dbReference type="InterPro" id="IPR034289">
    <property type="entry name" value="CuRO_3_LCC"/>
</dbReference>
<dbReference type="GO" id="GO:0046872">
    <property type="term" value="F:metal ion binding"/>
    <property type="evidence" value="ECO:0007669"/>
    <property type="project" value="UniProtKB-KW"/>
</dbReference>
<feature type="signal peptide" evidence="13">
    <location>
        <begin position="1"/>
        <end position="17"/>
    </location>
</feature>
<dbReference type="InterPro" id="IPR034288">
    <property type="entry name" value="CuRO_1_LCC"/>
</dbReference>
<name>A0ABD3DAT2_9LAMI</name>
<keyword evidence="18" id="KW-1185">Reference proteome</keyword>
<dbReference type="InterPro" id="IPR017761">
    <property type="entry name" value="Laccase"/>
</dbReference>
<feature type="domain" description="Plastocyanin-like" evidence="14">
    <location>
        <begin position="158"/>
        <end position="308"/>
    </location>
</feature>
<evidence type="ECO:0000256" key="1">
    <source>
        <dbReference type="ARBA" id="ARBA00000349"/>
    </source>
</evidence>
<dbReference type="Gene3D" id="2.60.40.420">
    <property type="entry name" value="Cupredoxins - blue copper proteins"/>
    <property type="match status" value="3"/>
</dbReference>
<evidence type="ECO:0000313" key="17">
    <source>
        <dbReference type="EMBL" id="KAL3639258.1"/>
    </source>
</evidence>
<dbReference type="InterPro" id="IPR034285">
    <property type="entry name" value="CuRO_2_LCC"/>
</dbReference>
<dbReference type="PROSITE" id="PS00080">
    <property type="entry name" value="MULTICOPPER_OXIDASE2"/>
    <property type="match status" value="1"/>
</dbReference>
<dbReference type="EMBL" id="JAVIJP010000018">
    <property type="protein sequence ID" value="KAL3639258.1"/>
    <property type="molecule type" value="Genomic_DNA"/>
</dbReference>
<evidence type="ECO:0000259" key="15">
    <source>
        <dbReference type="Pfam" id="PF07731"/>
    </source>
</evidence>
<dbReference type="InterPro" id="IPR001117">
    <property type="entry name" value="Cu-oxidase_2nd"/>
</dbReference>
<dbReference type="PROSITE" id="PS00079">
    <property type="entry name" value="MULTICOPPER_OXIDASE1"/>
    <property type="match status" value="1"/>
</dbReference>
<evidence type="ECO:0000259" key="16">
    <source>
        <dbReference type="Pfam" id="PF07732"/>
    </source>
</evidence>
<evidence type="ECO:0000256" key="9">
    <source>
        <dbReference type="ARBA" id="ARBA00023002"/>
    </source>
</evidence>
<comment type="caution">
    <text evidence="17">The sequence shown here is derived from an EMBL/GenBank/DDBJ whole genome shotgun (WGS) entry which is preliminary data.</text>
</comment>
<dbReference type="GO" id="GO:0048046">
    <property type="term" value="C:apoplast"/>
    <property type="evidence" value="ECO:0007669"/>
    <property type="project" value="UniProtKB-SubCell"/>
</dbReference>
<evidence type="ECO:0000256" key="2">
    <source>
        <dbReference type="ARBA" id="ARBA00004271"/>
    </source>
</evidence>